<protein>
    <recommendedName>
        <fullName evidence="4">N-acetyltransferase domain-containing protein</fullName>
    </recommendedName>
</protein>
<evidence type="ECO:0000256" key="1">
    <source>
        <dbReference type="SAM" id="MobiDB-lite"/>
    </source>
</evidence>
<evidence type="ECO:0008006" key="4">
    <source>
        <dbReference type="Google" id="ProtNLM"/>
    </source>
</evidence>
<feature type="region of interest" description="Disordered" evidence="1">
    <location>
        <begin position="188"/>
        <end position="215"/>
    </location>
</feature>
<dbReference type="OrthoDB" id="3648227at2759"/>
<proteinExistence type="predicted"/>
<keyword evidence="3" id="KW-1185">Reference proteome</keyword>
<evidence type="ECO:0000313" key="3">
    <source>
        <dbReference type="Proteomes" id="UP000825890"/>
    </source>
</evidence>
<dbReference type="AlphaFoldDB" id="A0A9P3L1K3"/>
<dbReference type="Proteomes" id="UP000825890">
    <property type="component" value="Unassembled WGS sequence"/>
</dbReference>
<feature type="compositionally biased region" description="Acidic residues" evidence="1">
    <location>
        <begin position="91"/>
        <end position="103"/>
    </location>
</feature>
<dbReference type="EMBL" id="BOLY01000009">
    <property type="protein sequence ID" value="GIZ49255.1"/>
    <property type="molecule type" value="Genomic_DNA"/>
</dbReference>
<organism evidence="2 3">
    <name type="scientific">Cercospora kikuchii</name>
    <dbReference type="NCBI Taxonomy" id="84275"/>
    <lineage>
        <taxon>Eukaryota</taxon>
        <taxon>Fungi</taxon>
        <taxon>Dikarya</taxon>
        <taxon>Ascomycota</taxon>
        <taxon>Pezizomycotina</taxon>
        <taxon>Dothideomycetes</taxon>
        <taxon>Dothideomycetidae</taxon>
        <taxon>Mycosphaerellales</taxon>
        <taxon>Mycosphaerellaceae</taxon>
        <taxon>Cercospora</taxon>
    </lineage>
</organism>
<name>A0A9P3L1K3_9PEZI</name>
<feature type="region of interest" description="Disordered" evidence="1">
    <location>
        <begin position="1"/>
        <end position="133"/>
    </location>
</feature>
<feature type="compositionally biased region" description="Basic residues" evidence="1">
    <location>
        <begin position="110"/>
        <end position="119"/>
    </location>
</feature>
<feature type="compositionally biased region" description="Basic and acidic residues" evidence="1">
    <location>
        <begin position="1"/>
        <end position="26"/>
    </location>
</feature>
<accession>A0A9P3L1K3</accession>
<reference evidence="2 3" key="1">
    <citation type="submission" date="2021-01" db="EMBL/GenBank/DDBJ databases">
        <title>Cercospora kikuchii MAFF 305040 whole genome shotgun sequence.</title>
        <authorList>
            <person name="Kashiwa T."/>
            <person name="Suzuki T."/>
        </authorList>
    </citation>
    <scope>NUCLEOTIDE SEQUENCE [LARGE SCALE GENOMIC DNA]</scope>
    <source>
        <strain evidence="2 3">MAFF 305040</strain>
    </source>
</reference>
<dbReference type="RefSeq" id="XP_044663742.1">
    <property type="nucleotide sequence ID" value="XM_044807807.1"/>
</dbReference>
<evidence type="ECO:0000313" key="2">
    <source>
        <dbReference type="EMBL" id="GIZ49255.1"/>
    </source>
</evidence>
<comment type="caution">
    <text evidence="2">The sequence shown here is derived from an EMBL/GenBank/DDBJ whole genome shotgun (WGS) entry which is preliminary data.</text>
</comment>
<gene>
    <name evidence="2" type="ORF">CKM354_001228700</name>
</gene>
<dbReference type="GeneID" id="68297862"/>
<sequence>MWRNFRYETDAEAAWRERRERERAAEESAVSGRRRSTRASNSRRDGAAASSSAPVTAVNQPKGPVEAMEVDAEGNGADGEISDKKIVDPAQDAEADNDSESDSSDIVIPPRKRQRRRYSPAHENGEDEDENEDTIVVGRRKRLSSSGMNMPEYGRGEEDAMDLDQINRTDNTSAKDDSEVNVVLNTRKRKAPRSAEAGFQENRSASRQIARHPSNASSFQALTRVTNVNDNASSQYRLTLNARIAAHKAYTSCVEFFIDVKLAADAPAKPSRRLTSVSGEDQPRSGYLTATLVDITPEASRWKAELLHPGPNIRPLDHHTASEPTHSGLDELQLTLQNIYTKAGEVRPEFSDHLDDLLPRISLAGPSNNQLLYIPEFFLHQPFRGTGLAQGVLQNILSWITTLGSPSVLFPGGTMILSPAAFRTTMEEVKGKGATDEDYLETERKLVRSYEKSGFEVWWKGDEERGGRAMTIMGRRI</sequence>